<gene>
    <name evidence="1" type="ORF">MM415A02707_0008</name>
    <name evidence="2" type="ORF">MM415B04227_0009</name>
</gene>
<evidence type="ECO:0000313" key="1">
    <source>
        <dbReference type="EMBL" id="QJA72586.1"/>
    </source>
</evidence>
<dbReference type="AlphaFoldDB" id="A0A6M3LGE2"/>
<dbReference type="EMBL" id="MT143148">
    <property type="protein sequence ID" value="QJA93429.1"/>
    <property type="molecule type" value="Genomic_DNA"/>
</dbReference>
<dbReference type="EMBL" id="MT141963">
    <property type="protein sequence ID" value="QJA72586.1"/>
    <property type="molecule type" value="Genomic_DNA"/>
</dbReference>
<accession>A0A6M3LGE2</accession>
<evidence type="ECO:0000313" key="2">
    <source>
        <dbReference type="EMBL" id="QJA93429.1"/>
    </source>
</evidence>
<protein>
    <submittedName>
        <fullName evidence="2">Uncharacterized protein</fullName>
    </submittedName>
</protein>
<name>A0A6M3LGE2_9ZZZZ</name>
<sequence length="86" mass="9545">MRAQIPKLTEDELEMLGSCFFALLMSESTDSVEEHNGLVLKEIALEKMHHTDDPTKKSPLCASLASKLLAWRDALDAQEAANDDDN</sequence>
<organism evidence="2">
    <name type="scientific">viral metagenome</name>
    <dbReference type="NCBI Taxonomy" id="1070528"/>
    <lineage>
        <taxon>unclassified sequences</taxon>
        <taxon>metagenomes</taxon>
        <taxon>organismal metagenomes</taxon>
    </lineage>
</organism>
<reference evidence="2" key="1">
    <citation type="submission" date="2020-03" db="EMBL/GenBank/DDBJ databases">
        <title>The deep terrestrial virosphere.</title>
        <authorList>
            <person name="Holmfeldt K."/>
            <person name="Nilsson E."/>
            <person name="Simone D."/>
            <person name="Lopez-Fernandez M."/>
            <person name="Wu X."/>
            <person name="de Brujin I."/>
            <person name="Lundin D."/>
            <person name="Andersson A."/>
            <person name="Bertilsson S."/>
            <person name="Dopson M."/>
        </authorList>
    </citation>
    <scope>NUCLEOTIDE SEQUENCE</scope>
    <source>
        <strain evidence="1">MM415A02707</strain>
        <strain evidence="2">MM415B04227</strain>
    </source>
</reference>
<proteinExistence type="predicted"/>